<evidence type="ECO:0000313" key="4">
    <source>
        <dbReference type="EMBL" id="KAK8737884.1"/>
    </source>
</evidence>
<dbReference type="GO" id="GO:0005737">
    <property type="term" value="C:cytoplasm"/>
    <property type="evidence" value="ECO:0007669"/>
    <property type="project" value="TreeGrafter"/>
</dbReference>
<dbReference type="GO" id="GO:0046872">
    <property type="term" value="F:metal ion binding"/>
    <property type="evidence" value="ECO:0007669"/>
    <property type="project" value="InterPro"/>
</dbReference>
<proteinExistence type="inferred from homology"/>
<dbReference type="PANTHER" id="PTHR23509">
    <property type="entry name" value="PA-PL1 PHOSPHOLIPASE FAMILY"/>
    <property type="match status" value="1"/>
</dbReference>
<dbReference type="Pfam" id="PF23463">
    <property type="entry name" value="WWE_2"/>
    <property type="match status" value="1"/>
</dbReference>
<organism evidence="4 5">
    <name type="scientific">Cherax quadricarinatus</name>
    <name type="common">Australian red claw crayfish</name>
    <dbReference type="NCBI Taxonomy" id="27406"/>
    <lineage>
        <taxon>Eukaryota</taxon>
        <taxon>Metazoa</taxon>
        <taxon>Ecdysozoa</taxon>
        <taxon>Arthropoda</taxon>
        <taxon>Crustacea</taxon>
        <taxon>Multicrustacea</taxon>
        <taxon>Malacostraca</taxon>
        <taxon>Eumalacostraca</taxon>
        <taxon>Eucarida</taxon>
        <taxon>Decapoda</taxon>
        <taxon>Pleocyemata</taxon>
        <taxon>Astacidea</taxon>
        <taxon>Parastacoidea</taxon>
        <taxon>Parastacidae</taxon>
        <taxon>Cherax</taxon>
    </lineage>
</organism>
<dbReference type="SMART" id="SM01127">
    <property type="entry name" value="DDHD"/>
    <property type="match status" value="1"/>
</dbReference>
<evidence type="ECO:0000313" key="5">
    <source>
        <dbReference type="Proteomes" id="UP001445076"/>
    </source>
</evidence>
<evidence type="ECO:0000256" key="2">
    <source>
        <dbReference type="SAM" id="MobiDB-lite"/>
    </source>
</evidence>
<reference evidence="4 5" key="1">
    <citation type="journal article" date="2024" name="BMC Genomics">
        <title>Genome assembly of redclaw crayfish (Cherax quadricarinatus) provides insights into its immune adaptation and hypoxia tolerance.</title>
        <authorList>
            <person name="Liu Z."/>
            <person name="Zheng J."/>
            <person name="Li H."/>
            <person name="Fang K."/>
            <person name="Wang S."/>
            <person name="He J."/>
            <person name="Zhou D."/>
            <person name="Weng S."/>
            <person name="Chi M."/>
            <person name="Gu Z."/>
            <person name="He J."/>
            <person name="Li F."/>
            <person name="Wang M."/>
        </authorList>
    </citation>
    <scope>NUCLEOTIDE SEQUENCE [LARGE SCALE GENOMIC DNA]</scope>
    <source>
        <strain evidence="4">ZL_2023a</strain>
    </source>
</reference>
<dbReference type="GO" id="GO:0004620">
    <property type="term" value="F:phospholipase activity"/>
    <property type="evidence" value="ECO:0007669"/>
    <property type="project" value="TreeGrafter"/>
</dbReference>
<evidence type="ECO:0000259" key="3">
    <source>
        <dbReference type="PROSITE" id="PS51043"/>
    </source>
</evidence>
<dbReference type="PANTHER" id="PTHR23509:SF48">
    <property type="entry name" value="INTRACELLULAR PHOSPHOLIPASE A1"/>
    <property type="match status" value="1"/>
</dbReference>
<protein>
    <recommendedName>
        <fullName evidence="3">DDHD domain-containing protein</fullName>
    </recommendedName>
</protein>
<feature type="domain" description="DDHD" evidence="3">
    <location>
        <begin position="688"/>
        <end position="893"/>
    </location>
</feature>
<sequence>MAPKTQSLLGTAHISSAHHQYSPTNLGRLGLQSSHITPEISQTSSPMQSMLGTAHLASSSVTSRPSEGNITAVVSQSSVQPRLGGAQLAPSLQGSLNLQEQPSSLSFTPSLPMQERMSSSQLGLSWNTTAGQSSGYSLQMHTTSQPMNQDGNLGMLAGNQCGSQFVTGRMSAGIHMQESLHYQSQMQLNSMEYPVAQQHYSSYNQAQEFSQNPNNFQFNVNYIESCDPNLYDDYYYGDYQYSDSYSGSMENLDQSYLGIPAGQATTPYGDETVEDLGPEEVRWFYKVEADKKWTPFIGYDSLRIEWKFRDLLQDTTSGGSENSTYGSVAGSSLSPKEIQDGKSRVTERIVVRGGLYEVDVKQRKCESIYWQGEVFIISRGTWFYDGTWGPVEEQLADRIELEHLTHFRGHLLSSQRVDDSTKEVLHCLSLPEGEVDWFSASQVYLTSDATPSRLMRSVGKKLGFQKTGYKLNRGYSIDATSSDKPPDINHIVFVIHGIGQKMERGRIIKNTTALRENISFLKQKYFPNIVKTSNTVEFFPVEWRSSLVLDAGIIDSITPQKILNIRQMLNASFMDIMYYNSPLYREEIITGLTGEMNRLYTMFTQRNPYFEANGGKVSMVAHSLGCVITYDIVTGWNPAQEFDRQLVQSLIENMNKSSELQNVSQIMLKKSLQELLKQHESKSCQPSLNFKIENFFCLGSPLAVFLALRTKPSQDAVPDIIPQKLCKRLLNIFHPADPVAYRIEPLLCPEYSNIAPVLIHSYSATDKIPYNEMPLEPIIVSREKDYKDGLEKSRADSGGNTPVSSVPSTPVKGGTSSWSLWGLMKGSKKLTDTGSSTQDLIPSLQDVRSLSDRTDFVLREGSMENSYISAITSHTSYWTNYDVSHFLLSILYPDMQPTSSKLEGIKS</sequence>
<dbReference type="InterPro" id="IPR057826">
    <property type="entry name" value="WWE_C20G8.02"/>
</dbReference>
<dbReference type="AlphaFoldDB" id="A0AAW0XDV0"/>
<feature type="region of interest" description="Disordered" evidence="2">
    <location>
        <begin position="316"/>
        <end position="337"/>
    </location>
</feature>
<dbReference type="InterPro" id="IPR004177">
    <property type="entry name" value="DDHD_dom"/>
</dbReference>
<feature type="compositionally biased region" description="Polar residues" evidence="2">
    <location>
        <begin position="798"/>
        <end position="814"/>
    </location>
</feature>
<keyword evidence="5" id="KW-1185">Reference proteome</keyword>
<dbReference type="Proteomes" id="UP001445076">
    <property type="component" value="Unassembled WGS sequence"/>
</dbReference>
<dbReference type="Pfam" id="PF02862">
    <property type="entry name" value="DDHD"/>
    <property type="match status" value="2"/>
</dbReference>
<dbReference type="InterPro" id="IPR058055">
    <property type="entry name" value="PA-PLA1"/>
</dbReference>
<feature type="region of interest" description="Disordered" evidence="2">
    <location>
        <begin position="789"/>
        <end position="814"/>
    </location>
</feature>
<comment type="caution">
    <text evidence="4">The sequence shown here is derived from an EMBL/GenBank/DDBJ whole genome shotgun (WGS) entry which is preliminary data.</text>
</comment>
<evidence type="ECO:0000256" key="1">
    <source>
        <dbReference type="ARBA" id="ARBA00038464"/>
    </source>
</evidence>
<dbReference type="PROSITE" id="PS51043">
    <property type="entry name" value="DDHD"/>
    <property type="match status" value="1"/>
</dbReference>
<gene>
    <name evidence="4" type="ORF">OTU49_004291</name>
</gene>
<accession>A0AAW0XDV0</accession>
<dbReference type="EMBL" id="JARKIK010000041">
    <property type="protein sequence ID" value="KAK8737884.1"/>
    <property type="molecule type" value="Genomic_DNA"/>
</dbReference>
<comment type="similarity">
    <text evidence="1">Belongs to the PA-PLA1 family.</text>
</comment>
<name>A0AAW0XDV0_CHEQU</name>
<feature type="compositionally biased region" description="Polar residues" evidence="2">
    <location>
        <begin position="316"/>
        <end position="334"/>
    </location>
</feature>